<dbReference type="InterPro" id="IPR006076">
    <property type="entry name" value="FAD-dep_OxRdtase"/>
</dbReference>
<dbReference type="PANTHER" id="PTHR13847:SF287">
    <property type="entry name" value="FAD-DEPENDENT OXIDOREDUCTASE DOMAIN-CONTAINING PROTEIN 1"/>
    <property type="match status" value="1"/>
</dbReference>
<accession>T0YWS0</accession>
<evidence type="ECO:0000313" key="3">
    <source>
        <dbReference type="EMBL" id="EQD36407.1"/>
    </source>
</evidence>
<dbReference type="EMBL" id="AUZX01013180">
    <property type="protein sequence ID" value="EQD36407.1"/>
    <property type="molecule type" value="Genomic_DNA"/>
</dbReference>
<organism evidence="3">
    <name type="scientific">mine drainage metagenome</name>
    <dbReference type="NCBI Taxonomy" id="410659"/>
    <lineage>
        <taxon>unclassified sequences</taxon>
        <taxon>metagenomes</taxon>
        <taxon>ecological metagenomes</taxon>
    </lineage>
</organism>
<reference evidence="3" key="1">
    <citation type="submission" date="2013-08" db="EMBL/GenBank/DDBJ databases">
        <authorList>
            <person name="Mendez C."/>
            <person name="Richter M."/>
            <person name="Ferrer M."/>
            <person name="Sanchez J."/>
        </authorList>
    </citation>
    <scope>NUCLEOTIDE SEQUENCE</scope>
</reference>
<name>T0YWS0_9ZZZZ</name>
<proteinExistence type="predicted"/>
<dbReference type="EC" id="1.4.3.1" evidence="3"/>
<sequence>MAVRSEGADICIVGAGVMGTSIAYQLATRKVGRIVICDQGSVGEGMSGRSSALIRMHYTFREEVKLAVLSLRMF</sequence>
<dbReference type="GO" id="GO:0008445">
    <property type="term" value="F:D-aspartate oxidase activity"/>
    <property type="evidence" value="ECO:0007669"/>
    <property type="project" value="UniProtKB-EC"/>
</dbReference>
<feature type="non-terminal residue" evidence="3">
    <location>
        <position position="74"/>
    </location>
</feature>
<dbReference type="AlphaFoldDB" id="T0YWS0"/>
<dbReference type="Gene3D" id="3.50.50.60">
    <property type="entry name" value="FAD/NAD(P)-binding domain"/>
    <property type="match status" value="1"/>
</dbReference>
<keyword evidence="1 3" id="KW-0560">Oxidoreductase</keyword>
<dbReference type="GO" id="GO:0005737">
    <property type="term" value="C:cytoplasm"/>
    <property type="evidence" value="ECO:0007669"/>
    <property type="project" value="TreeGrafter"/>
</dbReference>
<dbReference type="SUPFAM" id="SSF51905">
    <property type="entry name" value="FAD/NAD(P)-binding domain"/>
    <property type="match status" value="1"/>
</dbReference>
<dbReference type="PANTHER" id="PTHR13847">
    <property type="entry name" value="SARCOSINE DEHYDROGENASE-RELATED"/>
    <property type="match status" value="1"/>
</dbReference>
<feature type="domain" description="FAD dependent oxidoreductase" evidence="2">
    <location>
        <begin position="9"/>
        <end position="72"/>
    </location>
</feature>
<gene>
    <name evidence="3" type="ORF">B1A_17898</name>
</gene>
<dbReference type="InterPro" id="IPR036188">
    <property type="entry name" value="FAD/NAD-bd_sf"/>
</dbReference>
<evidence type="ECO:0000256" key="1">
    <source>
        <dbReference type="ARBA" id="ARBA00023002"/>
    </source>
</evidence>
<evidence type="ECO:0000259" key="2">
    <source>
        <dbReference type="Pfam" id="PF01266"/>
    </source>
</evidence>
<dbReference type="Pfam" id="PF01266">
    <property type="entry name" value="DAO"/>
    <property type="match status" value="1"/>
</dbReference>
<comment type="caution">
    <text evidence="3">The sequence shown here is derived from an EMBL/GenBank/DDBJ whole genome shotgun (WGS) entry which is preliminary data.</text>
</comment>
<reference evidence="3" key="2">
    <citation type="journal article" date="2014" name="ISME J.">
        <title>Microbial stratification in low pH oxic and suboxic macroscopic growths along an acid mine drainage.</title>
        <authorList>
            <person name="Mendez-Garcia C."/>
            <person name="Mesa V."/>
            <person name="Sprenger R.R."/>
            <person name="Richter M."/>
            <person name="Diez M.S."/>
            <person name="Solano J."/>
            <person name="Bargiela R."/>
            <person name="Golyshina O.V."/>
            <person name="Manteca A."/>
            <person name="Ramos J.L."/>
            <person name="Gallego J.R."/>
            <person name="Llorente I."/>
            <person name="Martins Dos Santos V.A."/>
            <person name="Jensen O.N."/>
            <person name="Pelaez A.I."/>
            <person name="Sanchez J."/>
            <person name="Ferrer M."/>
        </authorList>
    </citation>
    <scope>NUCLEOTIDE SEQUENCE</scope>
</reference>
<protein>
    <submittedName>
        <fullName evidence="3">FAD dependent oxidoreductase domain protein</fullName>
        <ecNumber evidence="3">1.4.3.1</ecNumber>
    </submittedName>
</protein>